<dbReference type="EMBL" id="MCGR01000006">
    <property type="protein sequence ID" value="ORY89424.1"/>
    <property type="molecule type" value="Genomic_DNA"/>
</dbReference>
<comment type="caution">
    <text evidence="1">The sequence shown here is derived from an EMBL/GenBank/DDBJ whole genome shotgun (WGS) entry which is preliminary data.</text>
</comment>
<organism evidence="1 2">
    <name type="scientific">Leucosporidium creatinivorum</name>
    <dbReference type="NCBI Taxonomy" id="106004"/>
    <lineage>
        <taxon>Eukaryota</taxon>
        <taxon>Fungi</taxon>
        <taxon>Dikarya</taxon>
        <taxon>Basidiomycota</taxon>
        <taxon>Pucciniomycotina</taxon>
        <taxon>Microbotryomycetes</taxon>
        <taxon>Leucosporidiales</taxon>
        <taxon>Leucosporidium</taxon>
    </lineage>
</organism>
<proteinExistence type="predicted"/>
<evidence type="ECO:0000313" key="2">
    <source>
        <dbReference type="Proteomes" id="UP000193467"/>
    </source>
</evidence>
<dbReference type="AlphaFoldDB" id="A0A1Y2FZC2"/>
<accession>A0A1Y2FZC2</accession>
<keyword evidence="2" id="KW-1185">Reference proteome</keyword>
<sequence>MSNSSPWILEADVVYSMRLPRTSLLPEQGASDPLDGPLTAYQIDSAPSHPLVQILRVSKSPAGSFDALLFSWPFLPPSTLQQPRTRKFPRVTRLYCSTIASAVLLRKHYHLPAHLASFTFTPLRRSPSSLLIQVSLPAPPSSTSAPPSPFFALIAAPFGRTVSLPPLLPSVSLLQPPLPPGEFESPSSSPSQAHFLRTTTTTLPFNGSQQVKFYPALKINGRLRFGNGVDFVDCELRGEEKCAKGSVAREVEIWAGEGEVLRECSAVEVREGRWKAAKL</sequence>
<name>A0A1Y2FZC2_9BASI</name>
<evidence type="ECO:0000313" key="1">
    <source>
        <dbReference type="EMBL" id="ORY89424.1"/>
    </source>
</evidence>
<protein>
    <submittedName>
        <fullName evidence="1">Uncharacterized protein</fullName>
    </submittedName>
</protein>
<reference evidence="1 2" key="1">
    <citation type="submission" date="2016-07" db="EMBL/GenBank/DDBJ databases">
        <title>Pervasive Adenine N6-methylation of Active Genes in Fungi.</title>
        <authorList>
            <consortium name="DOE Joint Genome Institute"/>
            <person name="Mondo S.J."/>
            <person name="Dannebaum R.O."/>
            <person name="Kuo R.C."/>
            <person name="Labutti K."/>
            <person name="Haridas S."/>
            <person name="Kuo A."/>
            <person name="Salamov A."/>
            <person name="Ahrendt S.R."/>
            <person name="Lipzen A."/>
            <person name="Sullivan W."/>
            <person name="Andreopoulos W.B."/>
            <person name="Clum A."/>
            <person name="Lindquist E."/>
            <person name="Daum C."/>
            <person name="Ramamoorthy G.K."/>
            <person name="Gryganskyi A."/>
            <person name="Culley D."/>
            <person name="Magnuson J.K."/>
            <person name="James T.Y."/>
            <person name="O'Malley M.A."/>
            <person name="Stajich J.E."/>
            <person name="Spatafora J.W."/>
            <person name="Visel A."/>
            <person name="Grigoriev I.V."/>
        </authorList>
    </citation>
    <scope>NUCLEOTIDE SEQUENCE [LARGE SCALE GENOMIC DNA]</scope>
    <source>
        <strain evidence="1 2">62-1032</strain>
    </source>
</reference>
<feature type="non-terminal residue" evidence="1">
    <location>
        <position position="1"/>
    </location>
</feature>
<dbReference type="InParanoid" id="A0A1Y2FZC2"/>
<dbReference type="Proteomes" id="UP000193467">
    <property type="component" value="Unassembled WGS sequence"/>
</dbReference>
<gene>
    <name evidence="1" type="ORF">BCR35DRAFT_350415</name>
</gene>